<protein>
    <submittedName>
        <fullName evidence="3">Alpha-L-glutamate ligase-related protein</fullName>
    </submittedName>
</protein>
<dbReference type="PANTHER" id="PTHR21621:SF0">
    <property type="entry name" value="BETA-CITRYLGLUTAMATE SYNTHASE B-RELATED"/>
    <property type="match status" value="1"/>
</dbReference>
<dbReference type="InterPro" id="IPR039523">
    <property type="entry name" value="RimK-rel_E_lig_ATP-grasp"/>
</dbReference>
<dbReference type="GO" id="GO:0009432">
    <property type="term" value="P:SOS response"/>
    <property type="evidence" value="ECO:0007669"/>
    <property type="project" value="TreeGrafter"/>
</dbReference>
<dbReference type="PANTHER" id="PTHR21621">
    <property type="entry name" value="RIBOSOMAL PROTEIN S6 MODIFICATION PROTEIN"/>
    <property type="match status" value="1"/>
</dbReference>
<dbReference type="InterPro" id="IPR021109">
    <property type="entry name" value="Peptidase_aspartic_dom_sf"/>
</dbReference>
<organism evidence="3 4">
    <name type="scientific">candidate division WS6 bacterium GW2011_GWF2_39_15</name>
    <dbReference type="NCBI Taxonomy" id="1619100"/>
    <lineage>
        <taxon>Bacteria</taxon>
        <taxon>Candidatus Dojkabacteria</taxon>
    </lineage>
</organism>
<dbReference type="Gene3D" id="3.30.470.20">
    <property type="entry name" value="ATP-grasp fold, B domain"/>
    <property type="match status" value="1"/>
</dbReference>
<name>A0A0G0N0M7_9BACT</name>
<accession>A0A0G0N0M7</accession>
<proteinExistence type="predicted"/>
<dbReference type="GO" id="GO:0046872">
    <property type="term" value="F:metal ion binding"/>
    <property type="evidence" value="ECO:0007669"/>
    <property type="project" value="InterPro"/>
</dbReference>
<dbReference type="Pfam" id="PF14397">
    <property type="entry name" value="ATPgrasp_ST"/>
    <property type="match status" value="1"/>
</dbReference>
<dbReference type="EMBL" id="LBWK01000001">
    <property type="protein sequence ID" value="KKR06391.1"/>
    <property type="molecule type" value="Genomic_DNA"/>
</dbReference>
<dbReference type="GO" id="GO:0005737">
    <property type="term" value="C:cytoplasm"/>
    <property type="evidence" value="ECO:0007669"/>
    <property type="project" value="TreeGrafter"/>
</dbReference>
<keyword evidence="3" id="KW-0436">Ligase</keyword>
<dbReference type="AlphaFoldDB" id="A0A0G0N0M7"/>
<dbReference type="InterPro" id="IPR011761">
    <property type="entry name" value="ATP-grasp"/>
</dbReference>
<dbReference type="GO" id="GO:0005524">
    <property type="term" value="F:ATP binding"/>
    <property type="evidence" value="ECO:0007669"/>
    <property type="project" value="UniProtKB-UniRule"/>
</dbReference>
<evidence type="ECO:0000313" key="3">
    <source>
        <dbReference type="EMBL" id="KKR06391.1"/>
    </source>
</evidence>
<dbReference type="Proteomes" id="UP000034799">
    <property type="component" value="Unassembled WGS sequence"/>
</dbReference>
<feature type="domain" description="ATP-grasp" evidence="2">
    <location>
        <begin position="43"/>
        <end position="306"/>
    </location>
</feature>
<dbReference type="SUPFAM" id="SSF56059">
    <property type="entry name" value="Glutathione synthetase ATP-binding domain-like"/>
    <property type="match status" value="1"/>
</dbReference>
<dbReference type="STRING" id="1619100.UT34_C0001G0431"/>
<dbReference type="Gene3D" id="2.40.70.10">
    <property type="entry name" value="Acid Proteases"/>
    <property type="match status" value="1"/>
</dbReference>
<reference evidence="3 4" key="1">
    <citation type="journal article" date="2015" name="Nature">
        <title>rRNA introns, odd ribosomes, and small enigmatic genomes across a large radiation of phyla.</title>
        <authorList>
            <person name="Brown C.T."/>
            <person name="Hug L.A."/>
            <person name="Thomas B.C."/>
            <person name="Sharon I."/>
            <person name="Castelle C.J."/>
            <person name="Singh A."/>
            <person name="Wilkins M.J."/>
            <person name="Williams K.H."/>
            <person name="Banfield J.F."/>
        </authorList>
    </citation>
    <scope>NUCLEOTIDE SEQUENCE [LARGE SCALE GENOMIC DNA]</scope>
</reference>
<dbReference type="GO" id="GO:0018169">
    <property type="term" value="F:ribosomal S6-glutamic acid ligase activity"/>
    <property type="evidence" value="ECO:0007669"/>
    <property type="project" value="TreeGrafter"/>
</dbReference>
<evidence type="ECO:0000313" key="4">
    <source>
        <dbReference type="Proteomes" id="UP000034799"/>
    </source>
</evidence>
<evidence type="ECO:0000256" key="1">
    <source>
        <dbReference type="PROSITE-ProRule" id="PRU00409"/>
    </source>
</evidence>
<gene>
    <name evidence="3" type="ORF">UT34_C0001G0431</name>
</gene>
<keyword evidence="1" id="KW-0547">Nucleotide-binding</keyword>
<comment type="caution">
    <text evidence="3">The sequence shown here is derived from an EMBL/GenBank/DDBJ whole genome shotgun (WGS) entry which is preliminary data.</text>
</comment>
<dbReference type="PATRIC" id="fig|1619100.3.peg.438"/>
<dbReference type="PROSITE" id="PS50975">
    <property type="entry name" value="ATP_GRASP"/>
    <property type="match status" value="1"/>
</dbReference>
<evidence type="ECO:0000259" key="2">
    <source>
        <dbReference type="PROSITE" id="PS50975"/>
    </source>
</evidence>
<sequence length="495" mass="55489">MTISEFIRLNKEVLGVNKRNEDFIRPLNPRSAKIIADNKIITKRVLAKVGINSAELYKVVRTRKQLQFLDWDSLPKSFVLKPNQGTGGNGIIVFYGKKKGKYEWIRPNGTTMTKGDIILHIENILDGRFSMGNRRDVAIIEERIKTDSTLKPYTYKGVPDVRVIVFNRIPVMAMLRLPTKRSNGTANLHSGAICVGIDIASGITRAGMYLKKSPIIEDTYTNTDTTLDLENNLPLIGLQIPFWNDILDIAVKSQEVSGLGYLGADIAIDRDKGPLVIEINARPGLGIQVANKIGLKKRLEQVKEIEIKSMKHGIRVAKNLFGGEVEEEIESISGKTVVNLIEKVTLFYKSDTDETVSKKKVERNKEIVKAMLDTGITTSRIDWGIASRLGFYKALDFFKKSNVPDTFPTLKDAQMFIDTIGSETLQHKDILRLAKVSDETGLHVLPVVEIEIRIAGETKKVEMVVSSQKAMIYPLLIGRKELNNYLIDTSKTFTK</sequence>
<keyword evidence="1" id="KW-0067">ATP-binding</keyword>
<dbReference type="SUPFAM" id="SSF50630">
    <property type="entry name" value="Acid proteases"/>
    <property type="match status" value="1"/>
</dbReference>